<dbReference type="SUPFAM" id="SSF51905">
    <property type="entry name" value="FAD/NAD(P)-binding domain"/>
    <property type="match status" value="1"/>
</dbReference>
<dbReference type="PANTHER" id="PTHR43004">
    <property type="entry name" value="TRK SYSTEM POTASSIUM UPTAKE PROTEIN"/>
    <property type="match status" value="1"/>
</dbReference>
<accession>A0A382RCX2</accession>
<name>A0A382RCX2_9ZZZZ</name>
<organism evidence="5">
    <name type="scientific">marine metagenome</name>
    <dbReference type="NCBI Taxonomy" id="408172"/>
    <lineage>
        <taxon>unclassified sequences</taxon>
        <taxon>metagenomes</taxon>
        <taxon>ecological metagenomes</taxon>
    </lineage>
</organism>
<dbReference type="GO" id="GO:0016709">
    <property type="term" value="F:oxidoreductase activity, acting on paired donors, with incorporation or reduction of molecular oxygen, NAD(P)H as one donor, and incorporation of one atom of oxygen"/>
    <property type="evidence" value="ECO:0007669"/>
    <property type="project" value="UniProtKB-ARBA"/>
</dbReference>
<reference evidence="5" key="1">
    <citation type="submission" date="2018-05" db="EMBL/GenBank/DDBJ databases">
        <authorList>
            <person name="Lanie J.A."/>
            <person name="Ng W.-L."/>
            <person name="Kazmierczak K.M."/>
            <person name="Andrzejewski T.M."/>
            <person name="Davidsen T.M."/>
            <person name="Wayne K.J."/>
            <person name="Tettelin H."/>
            <person name="Glass J.I."/>
            <person name="Rusch D."/>
            <person name="Podicherti R."/>
            <person name="Tsui H.-C.T."/>
            <person name="Winkler M.E."/>
        </authorList>
    </citation>
    <scope>NUCLEOTIDE SEQUENCE</scope>
</reference>
<dbReference type="AlphaFoldDB" id="A0A382RCX2"/>
<dbReference type="InterPro" id="IPR002938">
    <property type="entry name" value="FAD-bd"/>
</dbReference>
<dbReference type="InterPro" id="IPR050641">
    <property type="entry name" value="RIFMO-like"/>
</dbReference>
<feature type="domain" description="FAD-binding" evidence="4">
    <location>
        <begin position="3"/>
        <end position="186"/>
    </location>
</feature>
<proteinExistence type="predicted"/>
<dbReference type="PRINTS" id="PR00420">
    <property type="entry name" value="RNGMNOXGNASE"/>
</dbReference>
<gene>
    <name evidence="5" type="ORF">METZ01_LOCUS348408</name>
</gene>
<feature type="non-terminal residue" evidence="5">
    <location>
        <position position="201"/>
    </location>
</feature>
<dbReference type="Gene3D" id="3.50.50.60">
    <property type="entry name" value="FAD/NAD(P)-binding domain"/>
    <property type="match status" value="1"/>
</dbReference>
<keyword evidence="3" id="KW-0274">FAD</keyword>
<dbReference type="Pfam" id="PF01494">
    <property type="entry name" value="FAD_binding_3"/>
    <property type="match status" value="1"/>
</dbReference>
<dbReference type="EMBL" id="UINC01120828">
    <property type="protein sequence ID" value="SVC95554.1"/>
    <property type="molecule type" value="Genomic_DNA"/>
</dbReference>
<comment type="cofactor">
    <cofactor evidence="1">
        <name>FAD</name>
        <dbReference type="ChEBI" id="CHEBI:57692"/>
    </cofactor>
</comment>
<keyword evidence="2" id="KW-0285">Flavoprotein</keyword>
<evidence type="ECO:0000256" key="1">
    <source>
        <dbReference type="ARBA" id="ARBA00001974"/>
    </source>
</evidence>
<evidence type="ECO:0000259" key="4">
    <source>
        <dbReference type="Pfam" id="PF01494"/>
    </source>
</evidence>
<evidence type="ECO:0000256" key="3">
    <source>
        <dbReference type="ARBA" id="ARBA00022827"/>
    </source>
</evidence>
<dbReference type="GO" id="GO:0071949">
    <property type="term" value="F:FAD binding"/>
    <property type="evidence" value="ECO:0007669"/>
    <property type="project" value="InterPro"/>
</dbReference>
<sequence length="201" mass="22712">MKRVLIVGAGPTGLTTGIELARQGIIPEVIDKKQRSSSLSRAVGILPHSMRLLEPSGAAQEIIKEGFVVSKVRFYWNETFFTAVDFREYLRERDLRIVALPQDKTESVLTQVFSRFGGEVQYKTLLSELYQENGGVRVVVNGVEKHFDYVVGADGIRSTVRNLCGIKFEGYDLDEDWSICDLYSKESQLVTDFHLFIKKGK</sequence>
<dbReference type="PANTHER" id="PTHR43004:SF19">
    <property type="entry name" value="BINDING MONOOXYGENASE, PUTATIVE (JCVI)-RELATED"/>
    <property type="match status" value="1"/>
</dbReference>
<evidence type="ECO:0000313" key="5">
    <source>
        <dbReference type="EMBL" id="SVC95554.1"/>
    </source>
</evidence>
<protein>
    <recommendedName>
        <fullName evidence="4">FAD-binding domain-containing protein</fullName>
    </recommendedName>
</protein>
<evidence type="ECO:0000256" key="2">
    <source>
        <dbReference type="ARBA" id="ARBA00022630"/>
    </source>
</evidence>
<dbReference type="InterPro" id="IPR036188">
    <property type="entry name" value="FAD/NAD-bd_sf"/>
</dbReference>
<dbReference type="Gene3D" id="3.30.70.2450">
    <property type="match status" value="1"/>
</dbReference>